<dbReference type="SUPFAM" id="SSF56672">
    <property type="entry name" value="DNA/RNA polymerases"/>
    <property type="match status" value="1"/>
</dbReference>
<gene>
    <name evidence="2" type="primary">AVEN_217200_1</name>
    <name evidence="2" type="ORF">NPIL_29141</name>
</gene>
<sequence>MAGGAAIYARTVNSCAEQVKPVASSPVAPISKTTTTPEITPSAPGPALDMETSTTMDTNAPSGESLESFLESVRVDALRANLSSIQNSSDYLSIAIFAENKLNCLSNFMFPDINVSNNISVDLIKIIEEARLKFSILKHQEMKDDLNQFTNLCQSWGIQNPATQTPFVLAKPRQRKNSLPDETSKKQKLEATTCQNKFSVLYIEDPPEELQIDEPLPPSPTPEKTTTKPKKKHGPSKKSASLANKQPPAPTPVITAAQIAQPKGLGIRDDPVVHERDQAMEIFKETVEFENGRYIVQLPFRKSYNEFSDNYSLAKQRFQGLWRRFGHDSELYQQYREIILDYSEQGIIEEVKTETTDNELKRPVYYLPHQAVYRFNRVNFGVSSSPFLLAATIRNHIEKYKHEFPDTVELLDRSFYVDDLISGGNEFEEALQTSRRAKYVMEAAGMDLRKWITNDTNLMEQWKKENFDVHPVHETVSLGANETKVLGLSWNSHEDYLTTDTKSLLEFVSLDKNTKRFILQAVGKIFDPLGLISPFSVRMKCLLQDLWKEEIQWDDPLPTRGKNGVKNFPT</sequence>
<evidence type="ECO:0000256" key="1">
    <source>
        <dbReference type="SAM" id="MobiDB-lite"/>
    </source>
</evidence>
<evidence type="ECO:0000313" key="2">
    <source>
        <dbReference type="EMBL" id="GFT19394.1"/>
    </source>
</evidence>
<feature type="compositionally biased region" description="Polar residues" evidence="1">
    <location>
        <begin position="51"/>
        <end position="62"/>
    </location>
</feature>
<accession>A0A8X6TL30</accession>
<organism evidence="2 3">
    <name type="scientific">Nephila pilipes</name>
    <name type="common">Giant wood spider</name>
    <name type="synonym">Nephila maculata</name>
    <dbReference type="NCBI Taxonomy" id="299642"/>
    <lineage>
        <taxon>Eukaryota</taxon>
        <taxon>Metazoa</taxon>
        <taxon>Ecdysozoa</taxon>
        <taxon>Arthropoda</taxon>
        <taxon>Chelicerata</taxon>
        <taxon>Arachnida</taxon>
        <taxon>Araneae</taxon>
        <taxon>Araneomorphae</taxon>
        <taxon>Entelegynae</taxon>
        <taxon>Araneoidea</taxon>
        <taxon>Nephilidae</taxon>
        <taxon>Nephila</taxon>
    </lineage>
</organism>
<feature type="region of interest" description="Disordered" evidence="1">
    <location>
        <begin position="26"/>
        <end position="62"/>
    </location>
</feature>
<feature type="region of interest" description="Disordered" evidence="1">
    <location>
        <begin position="209"/>
        <end position="250"/>
    </location>
</feature>
<reference evidence="2" key="1">
    <citation type="submission" date="2020-08" db="EMBL/GenBank/DDBJ databases">
        <title>Multicomponent nature underlies the extraordinary mechanical properties of spider dragline silk.</title>
        <authorList>
            <person name="Kono N."/>
            <person name="Nakamura H."/>
            <person name="Mori M."/>
            <person name="Yoshida Y."/>
            <person name="Ohtoshi R."/>
            <person name="Malay A.D."/>
            <person name="Moran D.A.P."/>
            <person name="Tomita M."/>
            <person name="Numata K."/>
            <person name="Arakawa K."/>
        </authorList>
    </citation>
    <scope>NUCLEOTIDE SEQUENCE</scope>
</reference>
<dbReference type="GO" id="GO:0071897">
    <property type="term" value="P:DNA biosynthetic process"/>
    <property type="evidence" value="ECO:0007669"/>
    <property type="project" value="UniProtKB-ARBA"/>
</dbReference>
<name>A0A8X6TL30_NEPPI</name>
<evidence type="ECO:0000313" key="3">
    <source>
        <dbReference type="Proteomes" id="UP000887013"/>
    </source>
</evidence>
<dbReference type="PANTHER" id="PTHR47331">
    <property type="entry name" value="PHD-TYPE DOMAIN-CONTAINING PROTEIN"/>
    <property type="match status" value="1"/>
</dbReference>
<feature type="compositionally biased region" description="Basic residues" evidence="1">
    <location>
        <begin position="227"/>
        <end position="236"/>
    </location>
</feature>
<dbReference type="Proteomes" id="UP000887013">
    <property type="component" value="Unassembled WGS sequence"/>
</dbReference>
<dbReference type="InterPro" id="IPR043502">
    <property type="entry name" value="DNA/RNA_pol_sf"/>
</dbReference>
<dbReference type="InterPro" id="IPR008042">
    <property type="entry name" value="Retrotrans_Pao"/>
</dbReference>
<dbReference type="AlphaFoldDB" id="A0A8X6TL30"/>
<dbReference type="Pfam" id="PF05380">
    <property type="entry name" value="Peptidase_A17"/>
    <property type="match status" value="1"/>
</dbReference>
<keyword evidence="3" id="KW-1185">Reference proteome</keyword>
<evidence type="ECO:0008006" key="4">
    <source>
        <dbReference type="Google" id="ProtNLM"/>
    </source>
</evidence>
<dbReference type="EMBL" id="BMAW01010566">
    <property type="protein sequence ID" value="GFT19394.1"/>
    <property type="molecule type" value="Genomic_DNA"/>
</dbReference>
<comment type="caution">
    <text evidence="2">The sequence shown here is derived from an EMBL/GenBank/DDBJ whole genome shotgun (WGS) entry which is preliminary data.</text>
</comment>
<dbReference type="OrthoDB" id="6431507at2759"/>
<proteinExistence type="predicted"/>
<feature type="region of interest" description="Disordered" evidence="1">
    <location>
        <begin position="169"/>
        <end position="190"/>
    </location>
</feature>
<protein>
    <recommendedName>
        <fullName evidence="4">Reverse transcriptase domain-containing protein</fullName>
    </recommendedName>
</protein>
<feature type="compositionally biased region" description="Basic and acidic residues" evidence="1">
    <location>
        <begin position="178"/>
        <end position="189"/>
    </location>
</feature>